<evidence type="ECO:0000259" key="9">
    <source>
        <dbReference type="PROSITE" id="PS50893"/>
    </source>
</evidence>
<evidence type="ECO:0000256" key="4">
    <source>
        <dbReference type="ARBA" id="ARBA00022741"/>
    </source>
</evidence>
<keyword evidence="5" id="KW-0067">ATP-binding</keyword>
<proteinExistence type="predicted"/>
<dbReference type="InterPro" id="IPR036640">
    <property type="entry name" value="ABC1_TM_sf"/>
</dbReference>
<reference evidence="10" key="1">
    <citation type="submission" date="2022-07" db="EMBL/GenBank/DDBJ databases">
        <title>Phylogenomic reconstructions and comparative analyses of Kickxellomycotina fungi.</title>
        <authorList>
            <person name="Reynolds N.K."/>
            <person name="Stajich J.E."/>
            <person name="Barry K."/>
            <person name="Grigoriev I.V."/>
            <person name="Crous P."/>
            <person name="Smith M.E."/>
        </authorList>
    </citation>
    <scope>NUCLEOTIDE SEQUENCE</scope>
    <source>
        <strain evidence="10">NRRL 1566</strain>
    </source>
</reference>
<evidence type="ECO:0000313" key="11">
    <source>
        <dbReference type="Proteomes" id="UP001139887"/>
    </source>
</evidence>
<keyword evidence="4" id="KW-0547">Nucleotide-binding</keyword>
<dbReference type="SUPFAM" id="SSF52540">
    <property type="entry name" value="P-loop containing nucleoside triphosphate hydrolases"/>
    <property type="match status" value="2"/>
</dbReference>
<evidence type="ECO:0000256" key="1">
    <source>
        <dbReference type="ARBA" id="ARBA00004141"/>
    </source>
</evidence>
<dbReference type="PROSITE" id="PS50893">
    <property type="entry name" value="ABC_TRANSPORTER_2"/>
    <property type="match status" value="1"/>
</dbReference>
<comment type="caution">
    <text evidence="10">The sequence shown here is derived from an EMBL/GenBank/DDBJ whole genome shotgun (WGS) entry which is preliminary data.</text>
</comment>
<dbReference type="GO" id="GO:0005524">
    <property type="term" value="F:ATP binding"/>
    <property type="evidence" value="ECO:0007669"/>
    <property type="project" value="UniProtKB-KW"/>
</dbReference>
<keyword evidence="3 8" id="KW-0812">Transmembrane</keyword>
<dbReference type="InterPro" id="IPR003439">
    <property type="entry name" value="ABC_transporter-like_ATP-bd"/>
</dbReference>
<dbReference type="GO" id="GO:0016887">
    <property type="term" value="F:ATP hydrolysis activity"/>
    <property type="evidence" value="ECO:0007669"/>
    <property type="project" value="InterPro"/>
</dbReference>
<keyword evidence="2" id="KW-0813">Transport</keyword>
<dbReference type="PROSITE" id="PS00211">
    <property type="entry name" value="ABC_TRANSPORTER_1"/>
    <property type="match status" value="1"/>
</dbReference>
<feature type="transmembrane region" description="Helical" evidence="8">
    <location>
        <begin position="23"/>
        <end position="45"/>
    </location>
</feature>
<dbReference type="InterPro" id="IPR027417">
    <property type="entry name" value="P-loop_NTPase"/>
</dbReference>
<dbReference type="Pfam" id="PF00005">
    <property type="entry name" value="ABC_tran"/>
    <property type="match status" value="2"/>
</dbReference>
<evidence type="ECO:0000256" key="8">
    <source>
        <dbReference type="SAM" id="Phobius"/>
    </source>
</evidence>
<name>A0A9W8M2G6_9FUNG</name>
<sequence length="1041" mass="115692">MAKGYVSLFISNIHSMQGISSQLLALLAAVIPVYHQIGMLMLLPFCLSFSKTMVDFVVSQAIGDKHMYLGGCETGRTNLLSELHREIRSVKMYGWEQVYLKGSRFRYSMGVCKAHVYYYIVRFVWTILDAVENIMDHLSSALIIYFYSQLGYESNGILLTNADLFWISGLIGGLRRNIMSCVFLVQQMKTTIDTYKNIERAFKGDFVKTLPKKLPGKLETSPMVTIKDGSFKWNSRWDQTVIIKNASLSIASGELVAVSGETGAGKSALLLALCGEMEMVQGSGQVVGQIGYLEQKPWILNDTLRANILFGRSFDEKLYERVLYACAFKEDLMMWPEGDLTCIGDRGINISGGQRARLALARTLYSQADIYVLDDPLSAVDAHVKRHIMEHVILDTGMLADKIRIVAANTNHIVPFANQVVKVNDGRLSVKQKAPDTYRPICLKPAALSRRDAVYCKIVENTGKNTNNTQPSTAGTVSCYSLWSNAIYIAKLCTIPLCLITMAIGMVQPVVSHIMDGYIISAMTPQGPSAQDNTGKLLRYLFLQMGSQTLLSLITKISSCGEAIVQQKYITQRLSQAFMHGLLYAPLSFFDSTTSHALQIAYQEGVPGLAGGMSQLLQSKIGIVARLWLTIWRIAQNVPLLLVAVPVIWWISSRIRQLTQPALNTLQELNSQASNMYCEINEVTDSGSYLIRLNRVEAHFSKLFQETRDKYEAVAWAYNSILSTLSISSQVLTYIQELMVLLAVLAQRCTSGHEVGSGEYMQLTMLTQILANNSKLLAEVPSDICSSLRQVNQLRRIASIEPEAPYVVDGCRPAANWPAQGKIEFRQFSMRYRPDLDYALKNINLTIRPGEKVGIVGRTGAGKSSLVKSLFRLIPDGVQGTIAIDGHDIAQMGVGDLRPRLGVIPQESMVLSGTFRENIDPLGKHTVEEIWASLLKCQAAKIVTEQHARSQMEHKNKNATWYRASWLRRLYMWATGNAPSTDSMRKSPLDMEVAANMQLSSGQQQLLSLCRALIYKRQVVTSKLTATFKMSFGASSAVAQS</sequence>
<dbReference type="InterPro" id="IPR003593">
    <property type="entry name" value="AAA+_ATPase"/>
</dbReference>
<organism evidence="10 11">
    <name type="scientific">Coemansia brasiliensis</name>
    <dbReference type="NCBI Taxonomy" id="2650707"/>
    <lineage>
        <taxon>Eukaryota</taxon>
        <taxon>Fungi</taxon>
        <taxon>Fungi incertae sedis</taxon>
        <taxon>Zoopagomycota</taxon>
        <taxon>Kickxellomycotina</taxon>
        <taxon>Kickxellomycetes</taxon>
        <taxon>Kickxellales</taxon>
        <taxon>Kickxellaceae</taxon>
        <taxon>Coemansia</taxon>
    </lineage>
</organism>
<evidence type="ECO:0000313" key="10">
    <source>
        <dbReference type="EMBL" id="KAJ2851643.1"/>
    </source>
</evidence>
<evidence type="ECO:0000256" key="6">
    <source>
        <dbReference type="ARBA" id="ARBA00022989"/>
    </source>
</evidence>
<comment type="subcellular location">
    <subcellularLocation>
        <location evidence="1">Membrane</location>
        <topology evidence="1">Multi-pass membrane protein</topology>
    </subcellularLocation>
</comment>
<evidence type="ECO:0000256" key="5">
    <source>
        <dbReference type="ARBA" id="ARBA00022840"/>
    </source>
</evidence>
<evidence type="ECO:0000256" key="7">
    <source>
        <dbReference type="ARBA" id="ARBA00023136"/>
    </source>
</evidence>
<dbReference type="FunFam" id="3.40.50.300:FF:000997">
    <property type="entry name" value="Multidrug resistance-associated protein 1"/>
    <property type="match status" value="1"/>
</dbReference>
<accession>A0A9W8M2G6</accession>
<dbReference type="PANTHER" id="PTHR24223">
    <property type="entry name" value="ATP-BINDING CASSETTE SUB-FAMILY C"/>
    <property type="match status" value="1"/>
</dbReference>
<dbReference type="SMART" id="SM00382">
    <property type="entry name" value="AAA"/>
    <property type="match status" value="2"/>
</dbReference>
<dbReference type="PANTHER" id="PTHR24223:SF399">
    <property type="entry name" value="ABC TRANSPORTER ATNG"/>
    <property type="match status" value="1"/>
</dbReference>
<dbReference type="OrthoDB" id="6500128at2759"/>
<dbReference type="AlphaFoldDB" id="A0A9W8M2G6"/>
<dbReference type="InterPro" id="IPR050173">
    <property type="entry name" value="ABC_transporter_C-like"/>
</dbReference>
<dbReference type="EMBL" id="JANBUW010000010">
    <property type="protein sequence ID" value="KAJ2851643.1"/>
    <property type="molecule type" value="Genomic_DNA"/>
</dbReference>
<dbReference type="Gene3D" id="3.40.50.300">
    <property type="entry name" value="P-loop containing nucleotide triphosphate hydrolases"/>
    <property type="match status" value="2"/>
</dbReference>
<keyword evidence="6 8" id="KW-1133">Transmembrane helix</keyword>
<dbReference type="CDD" id="cd03250">
    <property type="entry name" value="ABCC_MRP_domain1"/>
    <property type="match status" value="1"/>
</dbReference>
<dbReference type="Gene3D" id="1.20.1560.10">
    <property type="entry name" value="ABC transporter type 1, transmembrane domain"/>
    <property type="match status" value="1"/>
</dbReference>
<protein>
    <recommendedName>
        <fullName evidence="9">ABC transporter domain-containing protein</fullName>
    </recommendedName>
</protein>
<gene>
    <name evidence="10" type="ORF">IWW36_000966</name>
</gene>
<dbReference type="GO" id="GO:0042626">
    <property type="term" value="F:ATPase-coupled transmembrane transporter activity"/>
    <property type="evidence" value="ECO:0007669"/>
    <property type="project" value="TreeGrafter"/>
</dbReference>
<evidence type="ECO:0000256" key="3">
    <source>
        <dbReference type="ARBA" id="ARBA00022692"/>
    </source>
</evidence>
<keyword evidence="7 8" id="KW-0472">Membrane</keyword>
<feature type="domain" description="ABC transporter" evidence="9">
    <location>
        <begin position="224"/>
        <end position="450"/>
    </location>
</feature>
<evidence type="ECO:0000256" key="2">
    <source>
        <dbReference type="ARBA" id="ARBA00022448"/>
    </source>
</evidence>
<dbReference type="InterPro" id="IPR017871">
    <property type="entry name" value="ABC_transporter-like_CS"/>
</dbReference>
<keyword evidence="11" id="KW-1185">Reference proteome</keyword>
<dbReference type="GO" id="GO:0016020">
    <property type="term" value="C:membrane"/>
    <property type="evidence" value="ECO:0007669"/>
    <property type="project" value="UniProtKB-SubCell"/>
</dbReference>
<dbReference type="Proteomes" id="UP001139887">
    <property type="component" value="Unassembled WGS sequence"/>
</dbReference>
<dbReference type="SUPFAM" id="SSF90123">
    <property type="entry name" value="ABC transporter transmembrane region"/>
    <property type="match status" value="1"/>
</dbReference>